<dbReference type="Proteomes" id="UP000019086">
    <property type="component" value="Chromosome"/>
</dbReference>
<dbReference type="AlphaFoldDB" id="W0RD95"/>
<reference evidence="1 2" key="1">
    <citation type="submission" date="2013-12" db="EMBL/GenBank/DDBJ databases">
        <title>Annotation of the Bibersteinia trehalosi USDA-ARS-USMARC-190 complete genome.</title>
        <authorList>
            <person name="Harhay G.P."/>
            <person name="McVey S."/>
            <person name="Clawson M.L."/>
            <person name="Bono J."/>
            <person name="Heaton M.P."/>
            <person name="Chitko-Mckown C.G."/>
            <person name="Harhay D.M."/>
            <person name="Smith T.P.L."/>
        </authorList>
    </citation>
    <scope>NUCLEOTIDE SEQUENCE [LARGE SCALE GENOMIC DNA]</scope>
    <source>
        <strain evidence="1 2">USDA-ARS-USMARC-190</strain>
    </source>
</reference>
<dbReference type="KEGG" id="btra:F544_21300"/>
<evidence type="ECO:0000313" key="2">
    <source>
        <dbReference type="Proteomes" id="UP000019086"/>
    </source>
</evidence>
<evidence type="ECO:0000313" key="1">
    <source>
        <dbReference type="EMBL" id="AHG87358.1"/>
    </source>
</evidence>
<name>W0RD95_BIBTR</name>
<dbReference type="HOGENOM" id="CLU_3340704_0_0_6"/>
<dbReference type="EMBL" id="CP006956">
    <property type="protein sequence ID" value="AHG87358.1"/>
    <property type="molecule type" value="Genomic_DNA"/>
</dbReference>
<sequence>MFSSENSGKKSPRFTVGKWSDLRLVVGIPKHTLNALG</sequence>
<dbReference type="PATRIC" id="fig|1263832.3.peg.2118"/>
<protein>
    <submittedName>
        <fullName evidence="1">Uncharacterized protein</fullName>
    </submittedName>
</protein>
<gene>
    <name evidence="1" type="ORF">F544_21300</name>
</gene>
<proteinExistence type="predicted"/>
<accession>W0RD95</accession>
<organism evidence="1 2">
    <name type="scientific">Bibersteinia trehalosi USDA-ARS-USMARC-190</name>
    <dbReference type="NCBI Taxonomy" id="1263832"/>
    <lineage>
        <taxon>Bacteria</taxon>
        <taxon>Pseudomonadati</taxon>
        <taxon>Pseudomonadota</taxon>
        <taxon>Gammaproteobacteria</taxon>
        <taxon>Pasteurellales</taxon>
        <taxon>Pasteurellaceae</taxon>
        <taxon>Bibersteinia</taxon>
    </lineage>
</organism>